<evidence type="ECO:0000256" key="1">
    <source>
        <dbReference type="ARBA" id="ARBA00004123"/>
    </source>
</evidence>
<evidence type="ECO:0000256" key="3">
    <source>
        <dbReference type="ARBA" id="ARBA00022448"/>
    </source>
</evidence>
<dbReference type="GO" id="GO:0005634">
    <property type="term" value="C:nucleus"/>
    <property type="evidence" value="ECO:0007669"/>
    <property type="project" value="UniProtKB-SubCell"/>
</dbReference>
<dbReference type="Proteomes" id="UP001152888">
    <property type="component" value="Unassembled WGS sequence"/>
</dbReference>
<dbReference type="Pfam" id="PF22602">
    <property type="entry name" value="NXF_NTF2"/>
    <property type="match status" value="1"/>
</dbReference>
<sequence>MSFDNVKPILGAITITEANIQTGIVYKNKKMIDNVNLWHKFIIHNPSNLSRNDLLTAVLDHVFPFDLIPVSYGKDNNNSNYFLARNCAAAIQKLCKDHLIVPNPYNRSQPLRMEIILRYTTTTLFKVDVQKNISAVLEKRFDPTRRCLDLTRFQDDPDLTEFCPLGQPKIMFFVLHLSKNLIPETYILRENKIRLLHSFDALKVCISSIRSIDLGNNQIKDHSLLSPLVLYKLHHLVLDGNPLCEEYSSNPTQYMRDILNMFPHLETLDGVPLKVNDLSATRPNFLCSLEGLDLINQFLEHYFTLYDSQNRGAIQNLYHPHAMFSMNSTFHSNQASLAAYKYINRYKSISRNLKMLADFSKSSEFLFTRPAEITKALCSLPPTEHDPLSFKIDLVYHTDTTSVVCVNGVFREHPENLLDPERIYGFARTFVLSTAKILDGDVECLIINELYHVYNAFTFQRLSAFKVAPARPRPTIGVEVAKVPQSAREFRQVNDALRMITGLNADWAKKCLEECDHELAKALSLFVDLYKSDKIPCEAFTSGKK</sequence>
<organism evidence="10 11">
    <name type="scientific">Acanthoscelides obtectus</name>
    <name type="common">Bean weevil</name>
    <name type="synonym">Bruchus obtectus</name>
    <dbReference type="NCBI Taxonomy" id="200917"/>
    <lineage>
        <taxon>Eukaryota</taxon>
        <taxon>Metazoa</taxon>
        <taxon>Ecdysozoa</taxon>
        <taxon>Arthropoda</taxon>
        <taxon>Hexapoda</taxon>
        <taxon>Insecta</taxon>
        <taxon>Pterygota</taxon>
        <taxon>Neoptera</taxon>
        <taxon>Endopterygota</taxon>
        <taxon>Coleoptera</taxon>
        <taxon>Polyphaga</taxon>
        <taxon>Cucujiformia</taxon>
        <taxon>Chrysomeloidea</taxon>
        <taxon>Chrysomelidae</taxon>
        <taxon>Bruchinae</taxon>
        <taxon>Bruchini</taxon>
        <taxon>Acanthoscelides</taxon>
    </lineage>
</organism>
<dbReference type="PANTHER" id="PTHR10662:SF22">
    <property type="entry name" value="NUCLEAR RNA EXPORT FACTOR 1"/>
    <property type="match status" value="1"/>
</dbReference>
<evidence type="ECO:0000256" key="2">
    <source>
        <dbReference type="ARBA" id="ARBA00009285"/>
    </source>
</evidence>
<dbReference type="Gene3D" id="1.10.8.10">
    <property type="entry name" value="DNA helicase RuvA subunit, C-terminal domain"/>
    <property type="match status" value="1"/>
</dbReference>
<dbReference type="InterPro" id="IPR009060">
    <property type="entry name" value="UBA-like_sf"/>
</dbReference>
<accession>A0A9P0L3R9</accession>
<gene>
    <name evidence="10" type="ORF">ACAOBT_LOCUS18353</name>
</gene>
<keyword evidence="6" id="KW-0509">mRNA transport</keyword>
<dbReference type="OrthoDB" id="25872at2759"/>
<dbReference type="InterPro" id="IPR032675">
    <property type="entry name" value="LRR_dom_sf"/>
</dbReference>
<evidence type="ECO:0000256" key="4">
    <source>
        <dbReference type="ARBA" id="ARBA00022614"/>
    </source>
</evidence>
<dbReference type="InterPro" id="IPR032710">
    <property type="entry name" value="NTF2-like_dom_sf"/>
</dbReference>
<keyword evidence="4" id="KW-0433">Leucine-rich repeat</keyword>
<dbReference type="GO" id="GO:0016973">
    <property type="term" value="P:poly(A)+ mRNA export from nucleus"/>
    <property type="evidence" value="ECO:0007669"/>
    <property type="project" value="TreeGrafter"/>
</dbReference>
<dbReference type="InterPro" id="IPR005637">
    <property type="entry name" value="TAP_C_dom"/>
</dbReference>
<dbReference type="Pfam" id="PF24048">
    <property type="entry name" value="LRR_NXF1-5"/>
    <property type="match status" value="1"/>
</dbReference>
<dbReference type="PROSITE" id="PS50177">
    <property type="entry name" value="NTF2_DOMAIN"/>
    <property type="match status" value="1"/>
</dbReference>
<feature type="domain" description="TAP-C" evidence="9">
    <location>
        <begin position="488"/>
        <end position="543"/>
    </location>
</feature>
<comment type="caution">
    <text evidence="10">The sequence shown here is derived from an EMBL/GenBank/DDBJ whole genome shotgun (WGS) entry which is preliminary data.</text>
</comment>
<evidence type="ECO:0000256" key="6">
    <source>
        <dbReference type="ARBA" id="ARBA00022816"/>
    </source>
</evidence>
<dbReference type="SUPFAM" id="SSF54427">
    <property type="entry name" value="NTF2-like"/>
    <property type="match status" value="1"/>
</dbReference>
<dbReference type="Gene3D" id="3.80.10.10">
    <property type="entry name" value="Ribonuclease Inhibitor"/>
    <property type="match status" value="1"/>
</dbReference>
<dbReference type="Pfam" id="PF03943">
    <property type="entry name" value="TAP_C"/>
    <property type="match status" value="1"/>
</dbReference>
<dbReference type="CDD" id="cd14342">
    <property type="entry name" value="UBA_TAP-C"/>
    <property type="match status" value="1"/>
</dbReference>
<evidence type="ECO:0000256" key="5">
    <source>
        <dbReference type="ARBA" id="ARBA00022737"/>
    </source>
</evidence>
<dbReference type="SUPFAM" id="SSF52058">
    <property type="entry name" value="L domain-like"/>
    <property type="match status" value="1"/>
</dbReference>
<evidence type="ECO:0000256" key="7">
    <source>
        <dbReference type="ARBA" id="ARBA00023242"/>
    </source>
</evidence>
<dbReference type="Gene3D" id="3.10.450.50">
    <property type="match status" value="1"/>
</dbReference>
<evidence type="ECO:0000259" key="8">
    <source>
        <dbReference type="PROSITE" id="PS50177"/>
    </source>
</evidence>
<comment type="subcellular location">
    <subcellularLocation>
        <location evidence="1">Nucleus</location>
    </subcellularLocation>
</comment>
<evidence type="ECO:0000313" key="11">
    <source>
        <dbReference type="Proteomes" id="UP001152888"/>
    </source>
</evidence>
<dbReference type="InterPro" id="IPR002075">
    <property type="entry name" value="NTF2_dom"/>
</dbReference>
<dbReference type="PANTHER" id="PTHR10662">
    <property type="entry name" value="NUCLEAR RNA EXPORT FACTOR"/>
    <property type="match status" value="1"/>
</dbReference>
<dbReference type="InterPro" id="IPR057125">
    <property type="entry name" value="NXF1/2/3/5-like_LRR"/>
</dbReference>
<dbReference type="InterPro" id="IPR030217">
    <property type="entry name" value="NXF_fam"/>
</dbReference>
<dbReference type="GO" id="GO:0003723">
    <property type="term" value="F:RNA binding"/>
    <property type="evidence" value="ECO:0007669"/>
    <property type="project" value="TreeGrafter"/>
</dbReference>
<evidence type="ECO:0000259" key="9">
    <source>
        <dbReference type="PROSITE" id="PS51281"/>
    </source>
</evidence>
<dbReference type="EMBL" id="CAKOFQ010007039">
    <property type="protein sequence ID" value="CAH1988234.1"/>
    <property type="molecule type" value="Genomic_DNA"/>
</dbReference>
<dbReference type="SMART" id="SM00804">
    <property type="entry name" value="TAP_C"/>
    <property type="match status" value="1"/>
</dbReference>
<dbReference type="InterPro" id="IPR018222">
    <property type="entry name" value="Nuclear_transport_factor_2_euk"/>
</dbReference>
<reference evidence="10" key="1">
    <citation type="submission" date="2022-03" db="EMBL/GenBank/DDBJ databases">
        <authorList>
            <person name="Sayadi A."/>
        </authorList>
    </citation>
    <scope>NUCLEOTIDE SEQUENCE</scope>
</reference>
<dbReference type="PROSITE" id="PS51281">
    <property type="entry name" value="TAP_C"/>
    <property type="match status" value="1"/>
</dbReference>
<dbReference type="SUPFAM" id="SSF46934">
    <property type="entry name" value="UBA-like"/>
    <property type="match status" value="1"/>
</dbReference>
<keyword evidence="5" id="KW-0677">Repeat</keyword>
<comment type="similarity">
    <text evidence="2">Belongs to the NXF family.</text>
</comment>
<evidence type="ECO:0000313" key="10">
    <source>
        <dbReference type="EMBL" id="CAH1988234.1"/>
    </source>
</evidence>
<protein>
    <recommendedName>
        <fullName evidence="12">Nuclear RNA export factor 1</fullName>
    </recommendedName>
</protein>
<name>A0A9P0L3R9_ACAOB</name>
<proteinExistence type="inferred from homology"/>
<keyword evidence="11" id="KW-1185">Reference proteome</keyword>
<dbReference type="AlphaFoldDB" id="A0A9P0L3R9"/>
<keyword evidence="3" id="KW-0813">Transport</keyword>
<feature type="domain" description="NTF2" evidence="8">
    <location>
        <begin position="294"/>
        <end position="453"/>
    </location>
</feature>
<keyword evidence="7" id="KW-0539">Nucleus</keyword>
<evidence type="ECO:0008006" key="12">
    <source>
        <dbReference type="Google" id="ProtNLM"/>
    </source>
</evidence>